<comment type="caution">
    <text evidence="3">The sequence shown here is derived from an EMBL/GenBank/DDBJ whole genome shotgun (WGS) entry which is preliminary data.</text>
</comment>
<dbReference type="GO" id="GO:0061522">
    <property type="term" value="F:1,4-dihydroxy-2-naphthoyl-CoA thioesterase activity"/>
    <property type="evidence" value="ECO:0007669"/>
    <property type="project" value="TreeGrafter"/>
</dbReference>
<sequence length="153" mass="16073">MTIEALDAFLESEFPQLGGRDGGFSIVALEPGQLTMRLLADDRHLRPGGTVSGPTLFTLADVAAYVAVLAHIGPVAHAVTTNLSINFLRKPKPGPLIGSARILKLGQRLAVVEVAMTNESHDAGGDDVLAHAVATYSIPPRQAGTEPEKTTVK</sequence>
<evidence type="ECO:0000259" key="2">
    <source>
        <dbReference type="Pfam" id="PF03061"/>
    </source>
</evidence>
<dbReference type="NCBIfam" id="TIGR00369">
    <property type="entry name" value="unchar_dom_1"/>
    <property type="match status" value="1"/>
</dbReference>
<evidence type="ECO:0000313" key="3">
    <source>
        <dbReference type="EMBL" id="KKN82916.1"/>
    </source>
</evidence>
<organism evidence="3">
    <name type="scientific">marine sediment metagenome</name>
    <dbReference type="NCBI Taxonomy" id="412755"/>
    <lineage>
        <taxon>unclassified sequences</taxon>
        <taxon>metagenomes</taxon>
        <taxon>ecological metagenomes</taxon>
    </lineage>
</organism>
<dbReference type="InterPro" id="IPR006683">
    <property type="entry name" value="Thioestr_dom"/>
</dbReference>
<dbReference type="CDD" id="cd03443">
    <property type="entry name" value="PaaI_thioesterase"/>
    <property type="match status" value="1"/>
</dbReference>
<feature type="domain" description="Thioesterase" evidence="2">
    <location>
        <begin position="48"/>
        <end position="121"/>
    </location>
</feature>
<accession>A0A0F9WAZ5</accession>
<dbReference type="GO" id="GO:0005829">
    <property type="term" value="C:cytosol"/>
    <property type="evidence" value="ECO:0007669"/>
    <property type="project" value="TreeGrafter"/>
</dbReference>
<dbReference type="Pfam" id="PF03061">
    <property type="entry name" value="4HBT"/>
    <property type="match status" value="1"/>
</dbReference>
<dbReference type="EMBL" id="LAZR01000193">
    <property type="protein sequence ID" value="KKN82916.1"/>
    <property type="molecule type" value="Genomic_DNA"/>
</dbReference>
<dbReference type="Gene3D" id="3.10.129.10">
    <property type="entry name" value="Hotdog Thioesterase"/>
    <property type="match status" value="1"/>
</dbReference>
<dbReference type="InterPro" id="IPR003736">
    <property type="entry name" value="PAAI_dom"/>
</dbReference>
<keyword evidence="1" id="KW-0378">Hydrolase</keyword>
<dbReference type="InterPro" id="IPR029069">
    <property type="entry name" value="HotDog_dom_sf"/>
</dbReference>
<dbReference type="SUPFAM" id="SSF54637">
    <property type="entry name" value="Thioesterase/thiol ester dehydrase-isomerase"/>
    <property type="match status" value="1"/>
</dbReference>
<dbReference type="PANTHER" id="PTHR43240:SF10">
    <property type="entry name" value="BLL4964 PROTEIN"/>
    <property type="match status" value="1"/>
</dbReference>
<dbReference type="PANTHER" id="PTHR43240">
    <property type="entry name" value="1,4-DIHYDROXY-2-NAPHTHOYL-COA THIOESTERASE 1"/>
    <property type="match status" value="1"/>
</dbReference>
<dbReference type="AlphaFoldDB" id="A0A0F9WAZ5"/>
<reference evidence="3" key="1">
    <citation type="journal article" date="2015" name="Nature">
        <title>Complex archaea that bridge the gap between prokaryotes and eukaryotes.</title>
        <authorList>
            <person name="Spang A."/>
            <person name="Saw J.H."/>
            <person name="Jorgensen S.L."/>
            <person name="Zaremba-Niedzwiedzka K."/>
            <person name="Martijn J."/>
            <person name="Lind A.E."/>
            <person name="van Eijk R."/>
            <person name="Schleper C."/>
            <person name="Guy L."/>
            <person name="Ettema T.J."/>
        </authorList>
    </citation>
    <scope>NUCLEOTIDE SEQUENCE</scope>
</reference>
<gene>
    <name evidence="3" type="ORF">LCGC14_0304560</name>
</gene>
<protein>
    <recommendedName>
        <fullName evidence="2">Thioesterase domain-containing protein</fullName>
    </recommendedName>
</protein>
<proteinExistence type="predicted"/>
<name>A0A0F9WAZ5_9ZZZZ</name>
<evidence type="ECO:0000256" key="1">
    <source>
        <dbReference type="ARBA" id="ARBA00022801"/>
    </source>
</evidence>